<geneLocation type="mitochondrion" evidence="2"/>
<name>A0A650GC35_RAPSA</name>
<dbReference type="AlphaFoldDB" id="A0A650GC35"/>
<accession>A0A650GC35</accession>
<keyword evidence="2" id="KW-0496">Mitochondrion</keyword>
<organism evidence="2">
    <name type="scientific">Raphanus sativus</name>
    <name type="common">Radish</name>
    <name type="synonym">Raphanus raphanistrum var. sativus</name>
    <dbReference type="NCBI Taxonomy" id="3726"/>
    <lineage>
        <taxon>Eukaryota</taxon>
        <taxon>Viridiplantae</taxon>
        <taxon>Streptophyta</taxon>
        <taxon>Embryophyta</taxon>
        <taxon>Tracheophyta</taxon>
        <taxon>Spermatophyta</taxon>
        <taxon>Magnoliopsida</taxon>
        <taxon>eudicotyledons</taxon>
        <taxon>Gunneridae</taxon>
        <taxon>Pentapetalae</taxon>
        <taxon>rosids</taxon>
        <taxon>malvids</taxon>
        <taxon>Brassicales</taxon>
        <taxon>Brassicaceae</taxon>
        <taxon>Brassiceae</taxon>
        <taxon>Raphanus</taxon>
    </lineage>
</organism>
<evidence type="ECO:0000313" key="1">
    <source>
        <dbReference type="EMBL" id="QGW48398.1"/>
    </source>
</evidence>
<evidence type="ECO:0000313" key="2">
    <source>
        <dbReference type="EMBL" id="QGW48635.1"/>
    </source>
</evidence>
<sequence length="87" mass="9936">MLWLWGWGQPKPDRGRSRGHRSYLRRVCRLKVLGRQLKLPAQKSKESCRSKWNSSKIHLLLDFACSAPPPRETCSQNEGKGKSTVGC</sequence>
<dbReference type="EMBL" id="MN056359">
    <property type="protein sequence ID" value="QGW48635.1"/>
    <property type="molecule type" value="Genomic_DNA"/>
</dbReference>
<proteinExistence type="predicted"/>
<reference evidence="2" key="1">
    <citation type="submission" date="2019-06" db="EMBL/GenBank/DDBJ databases">
        <title>Complete mitochondrial genome sequencing of NWB CMS and Normal type.</title>
        <authorList>
            <person name="Zhang L."/>
            <person name="Wang Q."/>
            <person name="Wang Y."/>
        </authorList>
    </citation>
    <scope>NUCLEOTIDE SEQUENCE</scope>
    <source>
        <strain evidence="1">YB-A</strain>
        <strain evidence="2">YB-B</strain>
    </source>
</reference>
<protein>
    <submittedName>
        <fullName evidence="2">Uncharacterized protein</fullName>
    </submittedName>
</protein>
<dbReference type="EMBL" id="MN056360">
    <property type="protein sequence ID" value="QGW48398.1"/>
    <property type="molecule type" value="Genomic_DNA"/>
</dbReference>
<gene>
    <name evidence="2" type="primary">orf87c</name>
</gene>